<organism evidence="1 2">
    <name type="scientific">Methylorubrum extorquens</name>
    <name type="common">Methylobacterium dichloromethanicum</name>
    <name type="synonym">Methylobacterium extorquens</name>
    <dbReference type="NCBI Taxonomy" id="408"/>
    <lineage>
        <taxon>Bacteria</taxon>
        <taxon>Pseudomonadati</taxon>
        <taxon>Pseudomonadota</taxon>
        <taxon>Alphaproteobacteria</taxon>
        <taxon>Hyphomicrobiales</taxon>
        <taxon>Methylobacteriaceae</taxon>
        <taxon>Methylorubrum</taxon>
    </lineage>
</organism>
<gene>
    <name evidence="1" type="ORF">TK0001_2212</name>
</gene>
<name>A0A2N9AN56_METEX</name>
<dbReference type="AlphaFoldDB" id="A0A2N9AN56"/>
<sequence length="74" mass="7957">MTRASIPPELRARLHARFPKSPLWAPVTEPAPSLWEVIRAVLARGRADGLDDVQLAAGVYTALVSHGLMDGGRA</sequence>
<evidence type="ECO:0000313" key="2">
    <source>
        <dbReference type="Proteomes" id="UP000233769"/>
    </source>
</evidence>
<evidence type="ECO:0000313" key="1">
    <source>
        <dbReference type="EMBL" id="SOR28814.1"/>
    </source>
</evidence>
<protein>
    <submittedName>
        <fullName evidence="1">Uncharacterized protein</fullName>
    </submittedName>
</protein>
<accession>A0A2N9AN56</accession>
<dbReference type="Proteomes" id="UP000233769">
    <property type="component" value="Chromosome tk0001"/>
</dbReference>
<reference evidence="2" key="1">
    <citation type="submission" date="2017-10" db="EMBL/GenBank/DDBJ databases">
        <authorList>
            <person name="Regsiter A."/>
            <person name="William W."/>
        </authorList>
    </citation>
    <scope>NUCLEOTIDE SEQUENCE [LARGE SCALE GENOMIC DNA]</scope>
</reference>
<dbReference type="EMBL" id="LT962688">
    <property type="protein sequence ID" value="SOR28814.1"/>
    <property type="molecule type" value="Genomic_DNA"/>
</dbReference>
<proteinExistence type="predicted"/>